<dbReference type="Gene3D" id="2.115.10.20">
    <property type="entry name" value="Glycosyl hydrolase domain, family 43"/>
    <property type="match status" value="1"/>
</dbReference>
<accession>A0ABN3DP89</accession>
<dbReference type="RefSeq" id="WP_259479871.1">
    <property type="nucleotide sequence ID" value="NZ_BAAAQY010000006.1"/>
</dbReference>
<evidence type="ECO:0000313" key="7">
    <source>
        <dbReference type="Proteomes" id="UP001500929"/>
    </source>
</evidence>
<protein>
    <submittedName>
        <fullName evidence="6">Glycoside hydrolase family 43 protein</fullName>
    </submittedName>
</protein>
<sequence>MGRYRNPVLTGCHPDPSLCRVGDEFFLVTSTFEYLPGLPVHRSTNLVDWEPLGHAIDRSDQLDLSALAGSRGLYAPTIRHDGQRFLVVCTVVGPDPTAPPAGGATGHETTWHGRTGHFAVTATDARGPWSDPVWIDGVGGFDPSLTIDGDSLWLCGTEPASPAEWPGQTNVWVVELDPASFQALGAPTVIWQGALAGAVWAEGPHILARPGGGWMLVAAEGGTAREHAVCVAYADEITGPYRGDPGNPRLTHRDLGGLAPIAAVGHADLVDDTAGRTWATVLATTPVDGEDGLLGRQTHLVPVEWEDGRPVFAPGEARVRAVMEADGVPDQAPAPTVFDDGFDASELDLAWNGVGRHPSEFATPGSPGTPLLLSGGAEPASLGPQSFLGRRLPHAAVDASVTLRSPVSGAGPESGLGSPSRPTEGGALRGGLLLRTSERAHLELAVDSHGTAICSLVADGIRTALAEATTVDDPLTVLELRIRHRRAAALVDGVTVAEADLTALVPDQASGFVGAWIGPFAVGRADESIEVERVTLLVRAEEG</sequence>
<evidence type="ECO:0000256" key="2">
    <source>
        <dbReference type="ARBA" id="ARBA00022801"/>
    </source>
</evidence>
<dbReference type="PANTHER" id="PTHR42812">
    <property type="entry name" value="BETA-XYLOSIDASE"/>
    <property type="match status" value="1"/>
</dbReference>
<evidence type="ECO:0000256" key="3">
    <source>
        <dbReference type="ARBA" id="ARBA00023295"/>
    </source>
</evidence>
<dbReference type="SUPFAM" id="SSF75005">
    <property type="entry name" value="Arabinanase/levansucrase/invertase"/>
    <property type="match status" value="1"/>
</dbReference>
<proteinExistence type="inferred from homology"/>
<organism evidence="6 7">
    <name type="scientific">Herbiconiux moechotypicola</name>
    <dbReference type="NCBI Taxonomy" id="637393"/>
    <lineage>
        <taxon>Bacteria</taxon>
        <taxon>Bacillati</taxon>
        <taxon>Actinomycetota</taxon>
        <taxon>Actinomycetes</taxon>
        <taxon>Micrococcales</taxon>
        <taxon>Microbacteriaceae</taxon>
        <taxon>Herbiconiux</taxon>
    </lineage>
</organism>
<dbReference type="Proteomes" id="UP001500929">
    <property type="component" value="Unassembled WGS sequence"/>
</dbReference>
<dbReference type="Pfam" id="PF04616">
    <property type="entry name" value="Glyco_hydro_43"/>
    <property type="match status" value="1"/>
</dbReference>
<dbReference type="InterPro" id="IPR013320">
    <property type="entry name" value="ConA-like_dom_sf"/>
</dbReference>
<evidence type="ECO:0000256" key="4">
    <source>
        <dbReference type="RuleBase" id="RU361187"/>
    </source>
</evidence>
<dbReference type="SUPFAM" id="SSF49899">
    <property type="entry name" value="Concanavalin A-like lectins/glucanases"/>
    <property type="match status" value="1"/>
</dbReference>
<dbReference type="GO" id="GO:0016787">
    <property type="term" value="F:hydrolase activity"/>
    <property type="evidence" value="ECO:0007669"/>
    <property type="project" value="UniProtKB-KW"/>
</dbReference>
<reference evidence="6 7" key="1">
    <citation type="journal article" date="2019" name="Int. J. Syst. Evol. Microbiol.">
        <title>The Global Catalogue of Microorganisms (GCM) 10K type strain sequencing project: providing services to taxonomists for standard genome sequencing and annotation.</title>
        <authorList>
            <consortium name="The Broad Institute Genomics Platform"/>
            <consortium name="The Broad Institute Genome Sequencing Center for Infectious Disease"/>
            <person name="Wu L."/>
            <person name="Ma J."/>
        </authorList>
    </citation>
    <scope>NUCLEOTIDE SEQUENCE [LARGE SCALE GENOMIC DNA]</scope>
    <source>
        <strain evidence="6 7">JCM 16117</strain>
    </source>
</reference>
<dbReference type="InterPro" id="IPR006710">
    <property type="entry name" value="Glyco_hydro_43"/>
</dbReference>
<gene>
    <name evidence="6" type="ORF">GCM10009851_24130</name>
</gene>
<keyword evidence="2 4" id="KW-0378">Hydrolase</keyword>
<comment type="similarity">
    <text evidence="1 4">Belongs to the glycosyl hydrolase 43 family.</text>
</comment>
<dbReference type="CDD" id="cd18617">
    <property type="entry name" value="GH43_XynB-like"/>
    <property type="match status" value="1"/>
</dbReference>
<dbReference type="Gene3D" id="2.60.120.200">
    <property type="match status" value="1"/>
</dbReference>
<name>A0ABN3DP89_9MICO</name>
<comment type="caution">
    <text evidence="6">The sequence shown here is derived from an EMBL/GenBank/DDBJ whole genome shotgun (WGS) entry which is preliminary data.</text>
</comment>
<feature type="region of interest" description="Disordered" evidence="5">
    <location>
        <begin position="403"/>
        <end position="428"/>
    </location>
</feature>
<dbReference type="EMBL" id="BAAAQY010000006">
    <property type="protein sequence ID" value="GAA2238274.1"/>
    <property type="molecule type" value="Genomic_DNA"/>
</dbReference>
<dbReference type="PANTHER" id="PTHR42812:SF12">
    <property type="entry name" value="BETA-XYLOSIDASE-RELATED"/>
    <property type="match status" value="1"/>
</dbReference>
<dbReference type="InterPro" id="IPR023296">
    <property type="entry name" value="Glyco_hydro_beta-prop_sf"/>
</dbReference>
<evidence type="ECO:0000256" key="1">
    <source>
        <dbReference type="ARBA" id="ARBA00009865"/>
    </source>
</evidence>
<keyword evidence="3 4" id="KW-0326">Glycosidase</keyword>
<evidence type="ECO:0000256" key="5">
    <source>
        <dbReference type="SAM" id="MobiDB-lite"/>
    </source>
</evidence>
<keyword evidence="7" id="KW-1185">Reference proteome</keyword>
<dbReference type="InterPro" id="IPR051795">
    <property type="entry name" value="Glycosyl_Hydrlase_43"/>
</dbReference>
<evidence type="ECO:0000313" key="6">
    <source>
        <dbReference type="EMBL" id="GAA2238274.1"/>
    </source>
</evidence>